<name>A0A6A6DYU3_9PEZI</name>
<proteinExistence type="predicted"/>
<keyword evidence="3" id="KW-1185">Reference proteome</keyword>
<evidence type="ECO:0000313" key="2">
    <source>
        <dbReference type="EMBL" id="KAF2184847.1"/>
    </source>
</evidence>
<feature type="compositionally biased region" description="Basic and acidic residues" evidence="1">
    <location>
        <begin position="32"/>
        <end position="42"/>
    </location>
</feature>
<sequence>MYTVVRRTRGPPPGSLEKERNPYLSAPDMDDEKERSNREEHVYTVVRQTREPPPVPTPPIQPGGYSQGSGKLLLIPLERERKPYTVREDTGKLYGTKFPTDPPGALKLSTADLIPRLSAGAIAA</sequence>
<feature type="compositionally biased region" description="Basic and acidic residues" evidence="1">
    <location>
        <begin position="77"/>
        <end position="91"/>
    </location>
</feature>
<reference evidence="2" key="1">
    <citation type="journal article" date="2020" name="Stud. Mycol.">
        <title>101 Dothideomycetes genomes: a test case for predicting lifestyles and emergence of pathogens.</title>
        <authorList>
            <person name="Haridas S."/>
            <person name="Albert R."/>
            <person name="Binder M."/>
            <person name="Bloem J."/>
            <person name="Labutti K."/>
            <person name="Salamov A."/>
            <person name="Andreopoulos B."/>
            <person name="Baker S."/>
            <person name="Barry K."/>
            <person name="Bills G."/>
            <person name="Bluhm B."/>
            <person name="Cannon C."/>
            <person name="Castanera R."/>
            <person name="Culley D."/>
            <person name="Daum C."/>
            <person name="Ezra D."/>
            <person name="Gonzalez J."/>
            <person name="Henrissat B."/>
            <person name="Kuo A."/>
            <person name="Liang C."/>
            <person name="Lipzen A."/>
            <person name="Lutzoni F."/>
            <person name="Magnuson J."/>
            <person name="Mondo S."/>
            <person name="Nolan M."/>
            <person name="Ohm R."/>
            <person name="Pangilinan J."/>
            <person name="Park H.-J."/>
            <person name="Ramirez L."/>
            <person name="Alfaro M."/>
            <person name="Sun H."/>
            <person name="Tritt A."/>
            <person name="Yoshinaga Y."/>
            <person name="Zwiers L.-H."/>
            <person name="Turgeon B."/>
            <person name="Goodwin S."/>
            <person name="Spatafora J."/>
            <person name="Crous P."/>
            <person name="Grigoriev I."/>
        </authorList>
    </citation>
    <scope>NUCLEOTIDE SEQUENCE</scope>
    <source>
        <strain evidence="2">CBS 207.26</strain>
    </source>
</reference>
<organism evidence="2 3">
    <name type="scientific">Zopfia rhizophila CBS 207.26</name>
    <dbReference type="NCBI Taxonomy" id="1314779"/>
    <lineage>
        <taxon>Eukaryota</taxon>
        <taxon>Fungi</taxon>
        <taxon>Dikarya</taxon>
        <taxon>Ascomycota</taxon>
        <taxon>Pezizomycotina</taxon>
        <taxon>Dothideomycetes</taxon>
        <taxon>Dothideomycetes incertae sedis</taxon>
        <taxon>Zopfiaceae</taxon>
        <taxon>Zopfia</taxon>
    </lineage>
</organism>
<dbReference type="Proteomes" id="UP000800200">
    <property type="component" value="Unassembled WGS sequence"/>
</dbReference>
<dbReference type="AlphaFoldDB" id="A0A6A6DYU3"/>
<protein>
    <submittedName>
        <fullName evidence="2">Uncharacterized protein</fullName>
    </submittedName>
</protein>
<feature type="compositionally biased region" description="Pro residues" evidence="1">
    <location>
        <begin position="51"/>
        <end position="61"/>
    </location>
</feature>
<evidence type="ECO:0000256" key="1">
    <source>
        <dbReference type="SAM" id="MobiDB-lite"/>
    </source>
</evidence>
<evidence type="ECO:0000313" key="3">
    <source>
        <dbReference type="Proteomes" id="UP000800200"/>
    </source>
</evidence>
<gene>
    <name evidence="2" type="ORF">K469DRAFT_708615</name>
</gene>
<dbReference type="EMBL" id="ML994636">
    <property type="protein sequence ID" value="KAF2184847.1"/>
    <property type="molecule type" value="Genomic_DNA"/>
</dbReference>
<accession>A0A6A6DYU3</accession>
<feature type="region of interest" description="Disordered" evidence="1">
    <location>
        <begin position="1"/>
        <end position="104"/>
    </location>
</feature>